<dbReference type="PANTHER" id="PTHR31001">
    <property type="entry name" value="UNCHARACTERIZED TRANSCRIPTIONAL REGULATORY PROTEIN"/>
    <property type="match status" value="1"/>
</dbReference>
<dbReference type="SMART" id="SM00066">
    <property type="entry name" value="GAL4"/>
    <property type="match status" value="1"/>
</dbReference>
<proteinExistence type="predicted"/>
<feature type="region of interest" description="Disordered" evidence="4">
    <location>
        <begin position="728"/>
        <end position="748"/>
    </location>
</feature>
<feature type="compositionally biased region" description="Polar residues" evidence="4">
    <location>
        <begin position="764"/>
        <end position="792"/>
    </location>
</feature>
<feature type="region of interest" description="Disordered" evidence="4">
    <location>
        <begin position="764"/>
        <end position="810"/>
    </location>
</feature>
<name>A0A0D0CR20_9AGAR</name>
<dbReference type="InterPro" id="IPR001138">
    <property type="entry name" value="Zn2Cys6_DnaBD"/>
</dbReference>
<keyword evidence="3" id="KW-0539">Nucleus</keyword>
<dbReference type="Pfam" id="PF00172">
    <property type="entry name" value="Zn_clus"/>
    <property type="match status" value="1"/>
</dbReference>
<dbReference type="Pfam" id="PF04082">
    <property type="entry name" value="Fungal_trans"/>
    <property type="match status" value="1"/>
</dbReference>
<dbReference type="EMBL" id="KN834770">
    <property type="protein sequence ID" value="KIK61557.1"/>
    <property type="molecule type" value="Genomic_DNA"/>
</dbReference>
<comment type="subcellular location">
    <subcellularLocation>
        <location evidence="1">Nucleus</location>
    </subcellularLocation>
</comment>
<feature type="compositionally biased region" description="Low complexity" evidence="4">
    <location>
        <begin position="793"/>
        <end position="810"/>
    </location>
</feature>
<dbReference type="Gene3D" id="4.10.240.10">
    <property type="entry name" value="Zn(2)-C6 fungal-type DNA-binding domain"/>
    <property type="match status" value="1"/>
</dbReference>
<keyword evidence="2" id="KW-0479">Metal-binding</keyword>
<feature type="region of interest" description="Disordered" evidence="4">
    <location>
        <begin position="121"/>
        <end position="141"/>
    </location>
</feature>
<organism evidence="6 7">
    <name type="scientific">Collybiopsis luxurians FD-317 M1</name>
    <dbReference type="NCBI Taxonomy" id="944289"/>
    <lineage>
        <taxon>Eukaryota</taxon>
        <taxon>Fungi</taxon>
        <taxon>Dikarya</taxon>
        <taxon>Basidiomycota</taxon>
        <taxon>Agaricomycotina</taxon>
        <taxon>Agaricomycetes</taxon>
        <taxon>Agaricomycetidae</taxon>
        <taxon>Agaricales</taxon>
        <taxon>Marasmiineae</taxon>
        <taxon>Omphalotaceae</taxon>
        <taxon>Collybiopsis</taxon>
        <taxon>Collybiopsis luxurians</taxon>
    </lineage>
</organism>
<dbReference type="InterPro" id="IPR050613">
    <property type="entry name" value="Sec_Metabolite_Reg"/>
</dbReference>
<dbReference type="GO" id="GO:0005634">
    <property type="term" value="C:nucleus"/>
    <property type="evidence" value="ECO:0007669"/>
    <property type="project" value="UniProtKB-SubCell"/>
</dbReference>
<dbReference type="SMART" id="SM00906">
    <property type="entry name" value="Fungal_trans"/>
    <property type="match status" value="1"/>
</dbReference>
<feature type="compositionally biased region" description="Low complexity" evidence="4">
    <location>
        <begin position="736"/>
        <end position="747"/>
    </location>
</feature>
<evidence type="ECO:0000259" key="5">
    <source>
        <dbReference type="PROSITE" id="PS50048"/>
    </source>
</evidence>
<feature type="domain" description="Zn(2)-C6 fungal-type" evidence="5">
    <location>
        <begin position="26"/>
        <end position="55"/>
    </location>
</feature>
<dbReference type="InterPro" id="IPR036864">
    <property type="entry name" value="Zn2-C6_fun-type_DNA-bd_sf"/>
</dbReference>
<evidence type="ECO:0000313" key="6">
    <source>
        <dbReference type="EMBL" id="KIK61557.1"/>
    </source>
</evidence>
<dbReference type="PROSITE" id="PS50048">
    <property type="entry name" value="ZN2_CY6_FUNGAL_2"/>
    <property type="match status" value="1"/>
</dbReference>
<dbReference type="Proteomes" id="UP000053593">
    <property type="component" value="Unassembled WGS sequence"/>
</dbReference>
<feature type="region of interest" description="Disordered" evidence="4">
    <location>
        <begin position="645"/>
        <end position="668"/>
    </location>
</feature>
<gene>
    <name evidence="6" type="ORF">GYMLUDRAFT_42558</name>
</gene>
<reference evidence="6 7" key="1">
    <citation type="submission" date="2014-04" db="EMBL/GenBank/DDBJ databases">
        <title>Evolutionary Origins and Diversification of the Mycorrhizal Mutualists.</title>
        <authorList>
            <consortium name="DOE Joint Genome Institute"/>
            <consortium name="Mycorrhizal Genomics Consortium"/>
            <person name="Kohler A."/>
            <person name="Kuo A."/>
            <person name="Nagy L.G."/>
            <person name="Floudas D."/>
            <person name="Copeland A."/>
            <person name="Barry K.W."/>
            <person name="Cichocki N."/>
            <person name="Veneault-Fourrey C."/>
            <person name="LaButti K."/>
            <person name="Lindquist E.A."/>
            <person name="Lipzen A."/>
            <person name="Lundell T."/>
            <person name="Morin E."/>
            <person name="Murat C."/>
            <person name="Riley R."/>
            <person name="Ohm R."/>
            <person name="Sun H."/>
            <person name="Tunlid A."/>
            <person name="Henrissat B."/>
            <person name="Grigoriev I.V."/>
            <person name="Hibbett D.S."/>
            <person name="Martin F."/>
        </authorList>
    </citation>
    <scope>NUCLEOTIDE SEQUENCE [LARGE SCALE GENOMIC DNA]</scope>
    <source>
        <strain evidence="6 7">FD-317 M1</strain>
    </source>
</reference>
<evidence type="ECO:0000256" key="1">
    <source>
        <dbReference type="ARBA" id="ARBA00004123"/>
    </source>
</evidence>
<dbReference type="CDD" id="cd00067">
    <property type="entry name" value="GAL4"/>
    <property type="match status" value="1"/>
</dbReference>
<feature type="region of interest" description="Disordered" evidence="4">
    <location>
        <begin position="685"/>
        <end position="710"/>
    </location>
</feature>
<dbReference type="SUPFAM" id="SSF57701">
    <property type="entry name" value="Zn2/Cys6 DNA-binding domain"/>
    <property type="match status" value="1"/>
</dbReference>
<evidence type="ECO:0000256" key="3">
    <source>
        <dbReference type="ARBA" id="ARBA00023242"/>
    </source>
</evidence>
<dbReference type="PANTHER" id="PTHR31001:SF56">
    <property type="entry name" value="ZN(2)-C6 FUNGAL-TYPE DOMAIN-CONTAINING PROTEIN"/>
    <property type="match status" value="1"/>
</dbReference>
<evidence type="ECO:0000313" key="7">
    <source>
        <dbReference type="Proteomes" id="UP000053593"/>
    </source>
</evidence>
<dbReference type="HOGENOM" id="CLU_007340_4_1_1"/>
<dbReference type="CDD" id="cd12148">
    <property type="entry name" value="fungal_TF_MHR"/>
    <property type="match status" value="1"/>
</dbReference>
<feature type="region of interest" description="Disordered" evidence="4">
    <location>
        <begin position="831"/>
        <end position="858"/>
    </location>
</feature>
<protein>
    <recommendedName>
        <fullName evidence="5">Zn(2)-C6 fungal-type domain-containing protein</fullName>
    </recommendedName>
</protein>
<dbReference type="GO" id="GO:0006351">
    <property type="term" value="P:DNA-templated transcription"/>
    <property type="evidence" value="ECO:0007669"/>
    <property type="project" value="InterPro"/>
</dbReference>
<sequence length="872" mass="96824">MSSAHPPRRPDEGVQRKRRKGATRLSCAECRRLKLRCDRAIPCSSCVKRGTAAICPDGSLTTGQGNRFVLASTQELHEKIHELANRVRELEDALRSDHIKLTNELHPLLSDELLKIKAPLQREPPAARAQPDGTLKEDEPNPDVVDAFGSLSISLSGKAKFFGHTANSWLFLQNETAEDDAPDSSQSNMHNLQAYFPPQILARASALTMTPLPPEILQPIGLQTLFWYLPSSDKAMQLRNIYYRHAAWMYNPVSLDMFNQEIWSQFYEPNAGPLADDPSLSHKLSVMFMILAIGSLVDTSLAPYNVEAEKYHQLAKAALFQDSFLDAPTINAVQALFLMTYYLFLSDRHGSSTGTRWAIMGLAVKLSQTIGLHRDSGRWKGVDLDEAQRRRQFFWELFTYDSWQCFTFARPPSFALPHIDCKIPFSSSDPTEDQIFHAWKHRFVSECMNLLHDQAFGAKTPTYATVLQLDRKLRAFPVPSVLQVAGFGSAEPIPSGFQDSTMLTLQRHIVLAIREMNLLYLHRSFFARAISDHPKDPLGSPYGTSVIAAYRSAGSLVALMRNLHTQMKDLSERLWFLWTHMFSCAIILGSIVTRCPSMSLAPSALLQLDSACELFSKAANGFKASKVLRIMLDLQVRAHDSLDEFRKGSRTSPGRMNSAMEPLTPTNDNDELAILGGQTRLVKKEPGSPLMFDRSPTSHNPVVPLPLSPSMGHQVDPNLVEYLNSFQSHNQPAPASSNSYSSDESLSPVSGFNLSSLSGSMNGFTSEPSSYQPMNSTSNSMMSAVDSSFNTPSQQQHHQHSSSMNGSSGSHSFPQYFPVYDYGSSSSNNSYAPMLDSSPAPPHAQRRSSSGSPEQNLMHTAWQDFITSSGYA</sequence>
<evidence type="ECO:0000256" key="4">
    <source>
        <dbReference type="SAM" id="MobiDB-lite"/>
    </source>
</evidence>
<dbReference type="InterPro" id="IPR007219">
    <property type="entry name" value="XnlR_reg_dom"/>
</dbReference>
<keyword evidence="7" id="KW-1185">Reference proteome</keyword>
<dbReference type="GO" id="GO:0000981">
    <property type="term" value="F:DNA-binding transcription factor activity, RNA polymerase II-specific"/>
    <property type="evidence" value="ECO:0007669"/>
    <property type="project" value="InterPro"/>
</dbReference>
<evidence type="ECO:0000256" key="2">
    <source>
        <dbReference type="ARBA" id="ARBA00022723"/>
    </source>
</evidence>
<feature type="compositionally biased region" description="Polar residues" evidence="4">
    <location>
        <begin position="847"/>
        <end position="858"/>
    </location>
</feature>
<dbReference type="GO" id="GO:0008270">
    <property type="term" value="F:zinc ion binding"/>
    <property type="evidence" value="ECO:0007669"/>
    <property type="project" value="InterPro"/>
</dbReference>
<dbReference type="PROSITE" id="PS00463">
    <property type="entry name" value="ZN2_CY6_FUNGAL_1"/>
    <property type="match status" value="1"/>
</dbReference>
<accession>A0A0D0CR20</accession>
<dbReference type="OrthoDB" id="424974at2759"/>
<dbReference type="GO" id="GO:0003677">
    <property type="term" value="F:DNA binding"/>
    <property type="evidence" value="ECO:0007669"/>
    <property type="project" value="InterPro"/>
</dbReference>
<dbReference type="AlphaFoldDB" id="A0A0D0CR20"/>